<protein>
    <submittedName>
        <fullName evidence="1">Uncharacterized protein</fullName>
    </submittedName>
</protein>
<evidence type="ECO:0000313" key="1">
    <source>
        <dbReference type="EMBL" id="KYF85012.1"/>
    </source>
</evidence>
<name>A0A150RXQ0_SORCE</name>
<gene>
    <name evidence="1" type="ORF">BE17_47360</name>
</gene>
<reference evidence="1 2" key="1">
    <citation type="submission" date="2014-02" db="EMBL/GenBank/DDBJ databases">
        <title>The small core and large imbalanced accessory genome model reveals a collaborative survival strategy of Sorangium cellulosum strains in nature.</title>
        <authorList>
            <person name="Han K."/>
            <person name="Peng R."/>
            <person name="Blom J."/>
            <person name="Li Y.-Z."/>
        </authorList>
    </citation>
    <scope>NUCLEOTIDE SEQUENCE [LARGE SCALE GENOMIC DNA]</scope>
    <source>
        <strain evidence="1 2">So0011-07</strain>
    </source>
</reference>
<dbReference type="AlphaFoldDB" id="A0A150RXQ0"/>
<sequence length="82" mass="8965">MLVQQQALLDPDERGYVARQLGNFVQGLTTVRITGAGVDELAPIDECNMHRILITKVYEPGDYQVTAFNGALASPTVTMTIK</sequence>
<dbReference type="Proteomes" id="UP000075635">
    <property type="component" value="Unassembled WGS sequence"/>
</dbReference>
<dbReference type="EMBL" id="JEMB01001804">
    <property type="protein sequence ID" value="KYF85012.1"/>
    <property type="molecule type" value="Genomic_DNA"/>
</dbReference>
<comment type="caution">
    <text evidence="1">The sequence shown here is derived from an EMBL/GenBank/DDBJ whole genome shotgun (WGS) entry which is preliminary data.</text>
</comment>
<accession>A0A150RXQ0</accession>
<organism evidence="1 2">
    <name type="scientific">Sorangium cellulosum</name>
    <name type="common">Polyangium cellulosum</name>
    <dbReference type="NCBI Taxonomy" id="56"/>
    <lineage>
        <taxon>Bacteria</taxon>
        <taxon>Pseudomonadati</taxon>
        <taxon>Myxococcota</taxon>
        <taxon>Polyangia</taxon>
        <taxon>Polyangiales</taxon>
        <taxon>Polyangiaceae</taxon>
        <taxon>Sorangium</taxon>
    </lineage>
</organism>
<proteinExistence type="predicted"/>
<evidence type="ECO:0000313" key="2">
    <source>
        <dbReference type="Proteomes" id="UP000075635"/>
    </source>
</evidence>